<dbReference type="OrthoDB" id="528082at2"/>
<organism evidence="6 7">
    <name type="scientific">Neorhizobium galegae bv. orientalis str. HAMBI 540</name>
    <dbReference type="NCBI Taxonomy" id="1028800"/>
    <lineage>
        <taxon>Bacteria</taxon>
        <taxon>Pseudomonadati</taxon>
        <taxon>Pseudomonadota</taxon>
        <taxon>Alphaproteobacteria</taxon>
        <taxon>Hyphomicrobiales</taxon>
        <taxon>Rhizobiaceae</taxon>
        <taxon>Rhizobium/Agrobacterium group</taxon>
        <taxon>Neorhizobium</taxon>
    </lineage>
</organism>
<keyword evidence="2" id="KW-0805">Transcription regulation</keyword>
<gene>
    <name evidence="6" type="ORF">RG540_CH19390</name>
</gene>
<evidence type="ECO:0000313" key="6">
    <source>
        <dbReference type="EMBL" id="CDN48108.1"/>
    </source>
</evidence>
<comment type="similarity">
    <text evidence="1">Belongs to the LysR transcriptional regulatory family.</text>
</comment>
<sequence length="305" mass="33700">MDTAWLLDLRALADTLNFSRAAELRNITQPAFGRRIKAFEDWSGSVLVDRSTHRIRITPAGEIMLDAANDILQRIERAVQDLSQERAATATLTFAATHALSFTFFPGWVQSLGSSVATVPIRLLSDNMNECERMMAEGRAQFLLCHFHPNSEIRLHDADFKYMELASDVLLPVAQKNDKGAPIYKLPGTPSDPVAHISFDEKSGMGRILAANLPHVGSELHLARVFTSHLAMVLKALALEGKGVAWIPSSLASSELEPEGKLAIAGDEKWMVPVKIVLIRSRSRMTELAEKFWTTVESASKRKPA</sequence>
<evidence type="ECO:0000256" key="4">
    <source>
        <dbReference type="ARBA" id="ARBA00023163"/>
    </source>
</evidence>
<dbReference type="Gene3D" id="3.40.190.10">
    <property type="entry name" value="Periplasmic binding protein-like II"/>
    <property type="match status" value="2"/>
</dbReference>
<evidence type="ECO:0000259" key="5">
    <source>
        <dbReference type="PROSITE" id="PS50931"/>
    </source>
</evidence>
<dbReference type="PROSITE" id="PS50931">
    <property type="entry name" value="HTH_LYSR"/>
    <property type="match status" value="1"/>
</dbReference>
<dbReference type="KEGG" id="ngg:RG540_CH19390"/>
<feature type="domain" description="HTH lysR-type" evidence="5">
    <location>
        <begin position="1"/>
        <end position="58"/>
    </location>
</feature>
<name>A0A068SPE8_NEOGA</name>
<evidence type="ECO:0000256" key="1">
    <source>
        <dbReference type="ARBA" id="ARBA00009437"/>
    </source>
</evidence>
<dbReference type="Proteomes" id="UP000028181">
    <property type="component" value="Chromosome I"/>
</dbReference>
<keyword evidence="3" id="KW-0238">DNA-binding</keyword>
<proteinExistence type="inferred from homology"/>
<accession>A0A068SPE8</accession>
<dbReference type="eggNOG" id="COG0583">
    <property type="taxonomic scope" value="Bacteria"/>
</dbReference>
<dbReference type="Pfam" id="PF00126">
    <property type="entry name" value="HTH_1"/>
    <property type="match status" value="1"/>
</dbReference>
<evidence type="ECO:0000256" key="2">
    <source>
        <dbReference type="ARBA" id="ARBA00023015"/>
    </source>
</evidence>
<reference evidence="7" key="1">
    <citation type="journal article" date="2014" name="BMC Genomics">
        <title>Genome sequencing of two Neorhizobium galegae strains reveals a noeT gene responsible for the unusual acetylation of the nodulation factors.</title>
        <authorList>
            <person name="Osterman J."/>
            <person name="Marsh J."/>
            <person name="Laine P.K."/>
            <person name="Zeng Z."/>
            <person name="Alatalo E."/>
            <person name="Sullivan J.T."/>
            <person name="Young J.P."/>
            <person name="Thomas-Oates J."/>
            <person name="Paulin L."/>
            <person name="Lindstrom K."/>
        </authorList>
    </citation>
    <scope>NUCLEOTIDE SEQUENCE [LARGE SCALE GENOMIC DNA]</scope>
    <source>
        <strain evidence="7">HAMBI 540</strain>
    </source>
</reference>
<dbReference type="PATRIC" id="fig|1028800.3.peg.1953"/>
<evidence type="ECO:0000313" key="7">
    <source>
        <dbReference type="Proteomes" id="UP000028181"/>
    </source>
</evidence>
<dbReference type="Gene3D" id="1.10.10.10">
    <property type="entry name" value="Winged helix-like DNA-binding domain superfamily/Winged helix DNA-binding domain"/>
    <property type="match status" value="1"/>
</dbReference>
<dbReference type="GeneID" id="24259584"/>
<dbReference type="HOGENOM" id="CLU_039613_4_1_5"/>
<protein>
    <submittedName>
        <fullName evidence="6">Transcriptional regulators LysR</fullName>
    </submittedName>
</protein>
<dbReference type="PANTHER" id="PTHR30126:SF2">
    <property type="entry name" value="HTH-TYPE TRANSCRIPTIONAL REGULATOR YJIE"/>
    <property type="match status" value="1"/>
</dbReference>
<dbReference type="GO" id="GO:0003700">
    <property type="term" value="F:DNA-binding transcription factor activity"/>
    <property type="evidence" value="ECO:0007669"/>
    <property type="project" value="InterPro"/>
</dbReference>
<dbReference type="SUPFAM" id="SSF46785">
    <property type="entry name" value="Winged helix' DNA-binding domain"/>
    <property type="match status" value="1"/>
</dbReference>
<dbReference type="InterPro" id="IPR036390">
    <property type="entry name" value="WH_DNA-bd_sf"/>
</dbReference>
<dbReference type="InterPro" id="IPR005119">
    <property type="entry name" value="LysR_subst-bd"/>
</dbReference>
<dbReference type="RefSeq" id="WP_038587144.1">
    <property type="nucleotide sequence ID" value="NZ_HG938353.1"/>
</dbReference>
<dbReference type="SUPFAM" id="SSF53850">
    <property type="entry name" value="Periplasmic binding protein-like II"/>
    <property type="match status" value="1"/>
</dbReference>
<dbReference type="AlphaFoldDB" id="A0A068SPE8"/>
<evidence type="ECO:0000256" key="3">
    <source>
        <dbReference type="ARBA" id="ARBA00023125"/>
    </source>
</evidence>
<dbReference type="InterPro" id="IPR000847">
    <property type="entry name" value="LysR_HTH_N"/>
</dbReference>
<dbReference type="PANTHER" id="PTHR30126">
    <property type="entry name" value="HTH-TYPE TRANSCRIPTIONAL REGULATOR"/>
    <property type="match status" value="1"/>
</dbReference>
<keyword evidence="4" id="KW-0804">Transcription</keyword>
<keyword evidence="7" id="KW-1185">Reference proteome</keyword>
<dbReference type="GO" id="GO:0000976">
    <property type="term" value="F:transcription cis-regulatory region binding"/>
    <property type="evidence" value="ECO:0007669"/>
    <property type="project" value="TreeGrafter"/>
</dbReference>
<dbReference type="Pfam" id="PF03466">
    <property type="entry name" value="LysR_substrate"/>
    <property type="match status" value="1"/>
</dbReference>
<dbReference type="InterPro" id="IPR036388">
    <property type="entry name" value="WH-like_DNA-bd_sf"/>
</dbReference>
<dbReference type="EMBL" id="HG938353">
    <property type="protein sequence ID" value="CDN48108.1"/>
    <property type="molecule type" value="Genomic_DNA"/>
</dbReference>